<dbReference type="Pfam" id="PF12143">
    <property type="entry name" value="PPO1_KFDV"/>
    <property type="match status" value="1"/>
</dbReference>
<gene>
    <name evidence="3" type="ORF">D5086_0000329190</name>
</gene>
<proteinExistence type="predicted"/>
<name>A0A4V5ZXA4_POPAL</name>
<reference evidence="3" key="1">
    <citation type="submission" date="2018-10" db="EMBL/GenBank/DDBJ databases">
        <title>Population genomic analysis revealed the cold adaptation of white poplar.</title>
        <authorList>
            <person name="Liu Y.-J."/>
        </authorList>
    </citation>
    <scope>NUCLEOTIDE SEQUENCE [LARGE SCALE GENOMIC DNA]</scope>
    <source>
        <strain evidence="3">PAL-ZL1</strain>
    </source>
</reference>
<dbReference type="PANTHER" id="PTHR36608">
    <property type="entry name" value="POLYPHENOL OXIDASE C, CHLOROPLASTIC-LIKE"/>
    <property type="match status" value="1"/>
</dbReference>
<dbReference type="PANTHER" id="PTHR36608:SF1">
    <property type="entry name" value="POLYPHENOL OXIDASE C, CHLOROPLASTIC-LIKE"/>
    <property type="match status" value="1"/>
</dbReference>
<feature type="compositionally biased region" description="Low complexity" evidence="1">
    <location>
        <begin position="34"/>
        <end position="44"/>
    </location>
</feature>
<accession>A0A4V5ZXA4</accession>
<evidence type="ECO:0000256" key="1">
    <source>
        <dbReference type="SAM" id="MobiDB-lite"/>
    </source>
</evidence>
<evidence type="ECO:0000259" key="2">
    <source>
        <dbReference type="Pfam" id="PF12143"/>
    </source>
</evidence>
<dbReference type="STRING" id="43335.A0A4V5ZXA4"/>
<feature type="compositionally biased region" description="Polar residues" evidence="1">
    <location>
        <begin position="19"/>
        <end position="28"/>
    </location>
</feature>
<feature type="compositionally biased region" description="Basic and acidic residues" evidence="1">
    <location>
        <begin position="45"/>
        <end position="55"/>
    </location>
</feature>
<feature type="domain" description="Polyphenol oxidase C-terminal" evidence="2">
    <location>
        <begin position="118"/>
        <end position="244"/>
    </location>
</feature>
<organism evidence="3">
    <name type="scientific">Populus alba</name>
    <name type="common">White poplar</name>
    <dbReference type="NCBI Taxonomy" id="43335"/>
    <lineage>
        <taxon>Eukaryota</taxon>
        <taxon>Viridiplantae</taxon>
        <taxon>Streptophyta</taxon>
        <taxon>Embryophyta</taxon>
        <taxon>Tracheophyta</taxon>
        <taxon>Spermatophyta</taxon>
        <taxon>Magnoliopsida</taxon>
        <taxon>eudicotyledons</taxon>
        <taxon>Gunneridae</taxon>
        <taxon>Pentapetalae</taxon>
        <taxon>rosids</taxon>
        <taxon>fabids</taxon>
        <taxon>Malpighiales</taxon>
        <taxon>Salicaceae</taxon>
        <taxon>Saliceae</taxon>
        <taxon>Populus</taxon>
    </lineage>
</organism>
<evidence type="ECO:0000313" key="3">
    <source>
        <dbReference type="EMBL" id="TKR58135.1"/>
    </source>
</evidence>
<dbReference type="GO" id="GO:0004097">
    <property type="term" value="F:catechol oxidase activity"/>
    <property type="evidence" value="ECO:0007669"/>
    <property type="project" value="InterPro"/>
</dbReference>
<feature type="region of interest" description="Disordered" evidence="1">
    <location>
        <begin position="19"/>
        <end position="55"/>
    </location>
</feature>
<protein>
    <recommendedName>
        <fullName evidence="2">Polyphenol oxidase C-terminal domain-containing protein</fullName>
    </recommendedName>
</protein>
<sequence>MAHISRFSTLAFSPTTFRTSSFCPSSPKVSKYHSTPSVVSSNSTNDHDPRNPTTRRDVILGLGGLYYASSILSDAYVNDAKPVSAVEKIRRGIRDFYHGKVAQAAETKNMVLTPISSFPLDLDKVISTEVSRPKKSRSKKEKEDEEEVLVIEGVDFERGEFVKFDVYVNDEGDQSLRGPDKAEFAGSFVNMPHRSRTERKVRLTLAINELLDNLEAEGDGSLVVTLVPRSGKNPVNIGGVKIEYTKE</sequence>
<comment type="caution">
    <text evidence="3">The sequence shown here is derived from an EMBL/GenBank/DDBJ whole genome shotgun (WGS) entry which is preliminary data.</text>
</comment>
<dbReference type="EMBL" id="RCHU01001285">
    <property type="protein sequence ID" value="TKR58135.1"/>
    <property type="molecule type" value="Genomic_DNA"/>
</dbReference>
<dbReference type="InterPro" id="IPR022740">
    <property type="entry name" value="Polyphenol_oxidase_C"/>
</dbReference>
<dbReference type="AlphaFoldDB" id="A0A4V5ZXA4"/>